<keyword evidence="3" id="KW-0813">Transport</keyword>
<keyword evidence="7 12" id="KW-1133">Transmembrane helix</keyword>
<evidence type="ECO:0000256" key="4">
    <source>
        <dbReference type="ARBA" id="ARBA00022449"/>
    </source>
</evidence>
<evidence type="ECO:0000256" key="12">
    <source>
        <dbReference type="SAM" id="Phobius"/>
    </source>
</evidence>
<feature type="transmembrane region" description="Helical" evidence="12">
    <location>
        <begin position="55"/>
        <end position="72"/>
    </location>
</feature>
<organism evidence="14 15">
    <name type="scientific">Fimbriimonas ginsengisoli</name>
    <dbReference type="NCBI Taxonomy" id="1005039"/>
    <lineage>
        <taxon>Bacteria</taxon>
        <taxon>Bacillati</taxon>
        <taxon>Armatimonadota</taxon>
        <taxon>Fimbriimonadia</taxon>
        <taxon>Fimbriimonadales</taxon>
        <taxon>Fimbriimonadaceae</taxon>
        <taxon>Fimbriimonas</taxon>
    </lineage>
</organism>
<keyword evidence="9" id="KW-0406">Ion transport</keyword>
<proteinExistence type="inferred from homology"/>
<dbReference type="Pfam" id="PF00999">
    <property type="entry name" value="Na_H_Exchanger"/>
    <property type="match status" value="1"/>
</dbReference>
<evidence type="ECO:0000256" key="7">
    <source>
        <dbReference type="ARBA" id="ARBA00022989"/>
    </source>
</evidence>
<reference evidence="14" key="1">
    <citation type="submission" date="2020-07" db="EMBL/GenBank/DDBJ databases">
        <title>Huge and variable diversity of episymbiotic CPR bacteria and DPANN archaea in groundwater ecosystems.</title>
        <authorList>
            <person name="He C.Y."/>
            <person name="Keren R."/>
            <person name="Whittaker M."/>
            <person name="Farag I.F."/>
            <person name="Doudna J."/>
            <person name="Cate J.H.D."/>
            <person name="Banfield J.F."/>
        </authorList>
    </citation>
    <scope>NUCLEOTIDE SEQUENCE</scope>
    <source>
        <strain evidence="14">NC_groundwater_17_Pr7_B-0.1um_64_12</strain>
    </source>
</reference>
<evidence type="ECO:0000256" key="6">
    <source>
        <dbReference type="ARBA" id="ARBA00022692"/>
    </source>
</evidence>
<dbReference type="GO" id="GO:0098719">
    <property type="term" value="P:sodium ion import across plasma membrane"/>
    <property type="evidence" value="ECO:0007669"/>
    <property type="project" value="TreeGrafter"/>
</dbReference>
<comment type="subcellular location">
    <subcellularLocation>
        <location evidence="1">Cell membrane</location>
        <topology evidence="1">Multi-pass membrane protein</topology>
    </subcellularLocation>
</comment>
<feature type="transmembrane region" description="Helical" evidence="12">
    <location>
        <begin position="334"/>
        <end position="356"/>
    </location>
</feature>
<dbReference type="GO" id="GO:0051453">
    <property type="term" value="P:regulation of intracellular pH"/>
    <property type="evidence" value="ECO:0007669"/>
    <property type="project" value="TreeGrafter"/>
</dbReference>
<dbReference type="PANTHER" id="PTHR10110">
    <property type="entry name" value="SODIUM/HYDROGEN EXCHANGER"/>
    <property type="match status" value="1"/>
</dbReference>
<feature type="transmembrane region" description="Helical" evidence="12">
    <location>
        <begin position="29"/>
        <end position="49"/>
    </location>
</feature>
<evidence type="ECO:0000256" key="1">
    <source>
        <dbReference type="ARBA" id="ARBA00004651"/>
    </source>
</evidence>
<dbReference type="GO" id="GO:0015386">
    <property type="term" value="F:potassium:proton antiporter activity"/>
    <property type="evidence" value="ECO:0007669"/>
    <property type="project" value="TreeGrafter"/>
</dbReference>
<keyword evidence="6 12" id="KW-0812">Transmembrane</keyword>
<name>A0A931LT25_FIMGI</name>
<evidence type="ECO:0000313" key="14">
    <source>
        <dbReference type="EMBL" id="MBI1756799.1"/>
    </source>
</evidence>
<evidence type="ECO:0000256" key="11">
    <source>
        <dbReference type="ARBA" id="ARBA00023201"/>
    </source>
</evidence>
<feature type="transmembrane region" description="Helical" evidence="12">
    <location>
        <begin position="84"/>
        <end position="107"/>
    </location>
</feature>
<gene>
    <name evidence="14" type="ORF">HYR64_06805</name>
</gene>
<accession>A0A931LT25</accession>
<sequence length="395" mass="40949">MGEAVVRGELLLLVAALVAILARRLRLSYTVGLLVAGIALAFSPIAAGVSVTKDLIFLVFLPPLVFEAAFLMRWDRLRANLAPITLMATLGLFVATAVVALGLAFLLHWDWRSAALFAALISATDPVSVIALMKERGVEGRLRLLLEGESLFNDGTAAALFVVALQVAAGGSLSVAGALQSFALISIGGIAVGLAVGFACVTLMGRAEDHLVEICLSAVAAFGSFLLAERLGLSGVLATLCAGLVIGNYGPLRGLTAKGRDDAETFWEFAAFVANSLVFLLMGLRLAHAPYHLVWLDGAVAIGLVLFGRAVAVVGSAALFSRGGHRIGWADQKVLVWGGLRGALALGLALGIPAGLPQRDTVVAVAFVVVGFSIVVQGLTVGPMLRRATVPVEPA</sequence>
<feature type="transmembrane region" description="Helical" evidence="12">
    <location>
        <begin position="6"/>
        <end position="22"/>
    </location>
</feature>
<evidence type="ECO:0000256" key="3">
    <source>
        <dbReference type="ARBA" id="ARBA00022448"/>
    </source>
</evidence>
<evidence type="ECO:0000256" key="10">
    <source>
        <dbReference type="ARBA" id="ARBA00023136"/>
    </source>
</evidence>
<evidence type="ECO:0000259" key="13">
    <source>
        <dbReference type="Pfam" id="PF00999"/>
    </source>
</evidence>
<dbReference type="InterPro" id="IPR004709">
    <property type="entry name" value="NaH_exchanger"/>
</dbReference>
<dbReference type="AlphaFoldDB" id="A0A931LT25"/>
<dbReference type="PRINTS" id="PR01084">
    <property type="entry name" value="NAHEXCHNGR"/>
</dbReference>
<dbReference type="Gene3D" id="6.10.140.1330">
    <property type="match status" value="1"/>
</dbReference>
<dbReference type="PANTHER" id="PTHR10110:SF195">
    <property type="entry name" value="NA(+)_H(+) ANTIPORTER NHAS2"/>
    <property type="match status" value="1"/>
</dbReference>
<dbReference type="InterPro" id="IPR006153">
    <property type="entry name" value="Cation/H_exchanger_TM"/>
</dbReference>
<keyword evidence="11" id="KW-0739">Sodium transport</keyword>
<keyword evidence="8" id="KW-0915">Sodium</keyword>
<evidence type="ECO:0000256" key="2">
    <source>
        <dbReference type="ARBA" id="ARBA00007367"/>
    </source>
</evidence>
<dbReference type="InterPro" id="IPR018422">
    <property type="entry name" value="Cation/H_exchanger_CPA1"/>
</dbReference>
<evidence type="ECO:0000256" key="9">
    <source>
        <dbReference type="ARBA" id="ARBA00023065"/>
    </source>
</evidence>
<comment type="similarity">
    <text evidence="2">Belongs to the monovalent cation:proton antiporter 1 (CPA1) transporter (TC 2.A.36) family.</text>
</comment>
<feature type="transmembrane region" description="Helical" evidence="12">
    <location>
        <begin position="234"/>
        <end position="254"/>
    </location>
</feature>
<keyword evidence="5" id="KW-1003">Cell membrane</keyword>
<feature type="transmembrane region" description="Helical" evidence="12">
    <location>
        <begin position="362"/>
        <end position="381"/>
    </location>
</feature>
<evidence type="ECO:0000256" key="8">
    <source>
        <dbReference type="ARBA" id="ARBA00023053"/>
    </source>
</evidence>
<comment type="caution">
    <text evidence="14">The sequence shown here is derived from an EMBL/GenBank/DDBJ whole genome shotgun (WGS) entry which is preliminary data.</text>
</comment>
<dbReference type="Proteomes" id="UP000727962">
    <property type="component" value="Unassembled WGS sequence"/>
</dbReference>
<feature type="transmembrane region" description="Helical" evidence="12">
    <location>
        <begin position="266"/>
        <end position="287"/>
    </location>
</feature>
<keyword evidence="4" id="KW-0050">Antiport</keyword>
<dbReference type="GO" id="GO:0015385">
    <property type="term" value="F:sodium:proton antiporter activity"/>
    <property type="evidence" value="ECO:0007669"/>
    <property type="project" value="InterPro"/>
</dbReference>
<feature type="transmembrane region" description="Helical" evidence="12">
    <location>
        <begin position="299"/>
        <end position="322"/>
    </location>
</feature>
<feature type="transmembrane region" description="Helical" evidence="12">
    <location>
        <begin position="182"/>
        <end position="204"/>
    </location>
</feature>
<feature type="domain" description="Cation/H+ exchanger transmembrane" evidence="13">
    <location>
        <begin position="13"/>
        <end position="386"/>
    </location>
</feature>
<protein>
    <submittedName>
        <fullName evidence="14">Sodium:proton antiporter</fullName>
    </submittedName>
</protein>
<evidence type="ECO:0000256" key="5">
    <source>
        <dbReference type="ARBA" id="ARBA00022475"/>
    </source>
</evidence>
<feature type="transmembrane region" description="Helical" evidence="12">
    <location>
        <begin position="154"/>
        <end position="176"/>
    </location>
</feature>
<dbReference type="GO" id="GO:0005886">
    <property type="term" value="C:plasma membrane"/>
    <property type="evidence" value="ECO:0007669"/>
    <property type="project" value="UniProtKB-SubCell"/>
</dbReference>
<dbReference type="EMBL" id="JACOSL010000039">
    <property type="protein sequence ID" value="MBI1756799.1"/>
    <property type="molecule type" value="Genomic_DNA"/>
</dbReference>
<keyword evidence="10 12" id="KW-0472">Membrane</keyword>
<evidence type="ECO:0000313" key="15">
    <source>
        <dbReference type="Proteomes" id="UP000727962"/>
    </source>
</evidence>